<evidence type="ECO:0000256" key="1">
    <source>
        <dbReference type="ARBA" id="ARBA00012528"/>
    </source>
</evidence>
<dbReference type="EMBL" id="JAGSSV010000023">
    <property type="protein sequence ID" value="MBR7889882.1"/>
    <property type="molecule type" value="Genomic_DNA"/>
</dbReference>
<dbReference type="PROSITE" id="PS50887">
    <property type="entry name" value="GGDEF"/>
    <property type="match status" value="1"/>
</dbReference>
<evidence type="ECO:0000256" key="3">
    <source>
        <dbReference type="PROSITE-ProRule" id="PRU00169"/>
    </source>
</evidence>
<accession>A0ABS5HEQ8</accession>
<keyword evidence="6" id="KW-0548">Nucleotidyltransferase</keyword>
<feature type="domain" description="Response regulatory" evidence="4">
    <location>
        <begin position="2"/>
        <end position="123"/>
    </location>
</feature>
<evidence type="ECO:0000259" key="4">
    <source>
        <dbReference type="PROSITE" id="PS50110"/>
    </source>
</evidence>
<dbReference type="PROSITE" id="PS50110">
    <property type="entry name" value="RESPONSE_REGULATORY"/>
    <property type="match status" value="1"/>
</dbReference>
<dbReference type="PANTHER" id="PTHR45138:SF9">
    <property type="entry name" value="DIGUANYLATE CYCLASE DGCM-RELATED"/>
    <property type="match status" value="1"/>
</dbReference>
<dbReference type="Gene3D" id="3.30.70.270">
    <property type="match status" value="1"/>
</dbReference>
<feature type="modified residue" description="4-aspartylphosphate" evidence="3">
    <location>
        <position position="53"/>
    </location>
</feature>
<evidence type="ECO:0000313" key="7">
    <source>
        <dbReference type="Proteomes" id="UP000679722"/>
    </source>
</evidence>
<dbReference type="InterPro" id="IPR043128">
    <property type="entry name" value="Rev_trsase/Diguanyl_cyclase"/>
</dbReference>
<proteinExistence type="predicted"/>
<dbReference type="InterPro" id="IPR011006">
    <property type="entry name" value="CheY-like_superfamily"/>
</dbReference>
<evidence type="ECO:0000256" key="2">
    <source>
        <dbReference type="ARBA" id="ARBA00034247"/>
    </source>
</evidence>
<dbReference type="RefSeq" id="WP_211537306.1">
    <property type="nucleotide sequence ID" value="NZ_JAGSSV010000023.1"/>
</dbReference>
<dbReference type="InterPro" id="IPR029787">
    <property type="entry name" value="Nucleotide_cyclase"/>
</dbReference>
<dbReference type="InterPro" id="IPR001789">
    <property type="entry name" value="Sig_transdc_resp-reg_receiver"/>
</dbReference>
<dbReference type="GO" id="GO:0052621">
    <property type="term" value="F:diguanylate cyclase activity"/>
    <property type="evidence" value="ECO:0007669"/>
    <property type="project" value="UniProtKB-EC"/>
</dbReference>
<dbReference type="InterPro" id="IPR000160">
    <property type="entry name" value="GGDEF_dom"/>
</dbReference>
<dbReference type="Proteomes" id="UP000679722">
    <property type="component" value="Unassembled WGS sequence"/>
</dbReference>
<keyword evidence="6" id="KW-0808">Transferase</keyword>
<evidence type="ECO:0000259" key="5">
    <source>
        <dbReference type="PROSITE" id="PS50887"/>
    </source>
</evidence>
<dbReference type="SMART" id="SM00267">
    <property type="entry name" value="GGDEF"/>
    <property type="match status" value="1"/>
</dbReference>
<keyword evidence="7" id="KW-1185">Reference proteome</keyword>
<sequence length="311" mass="34874">MKVLIVDDTNTDRVLLKLYLSKLDCVVIEAHDGQEAIDLFLEHGQDLDLILMDVTMPNVSGIEAVKAIRSIQESQKQEWLPVIFLSASSEEESIVEGILAGGDDYLIKPISQKILSVKMLAMQRIADMRRRLVETNLALERLASTDYLTGVASRRAFESALEQAMLHFREIHMPFACGMFDLDKFKAVNDTFGHDAGDEVLIKVVQCVRASLNDKVIIGRLGGEEFGVILENLNEADAFAAFDKVRKYIESHVTTFEGHDIPVTVSIGVAMFHSVENDNINTLIKRADQALYEAKRSGRNRVIYHARNMVH</sequence>
<dbReference type="EC" id="2.7.7.65" evidence="1"/>
<dbReference type="CDD" id="cd01949">
    <property type="entry name" value="GGDEF"/>
    <property type="match status" value="1"/>
</dbReference>
<dbReference type="NCBIfam" id="TIGR00254">
    <property type="entry name" value="GGDEF"/>
    <property type="match status" value="1"/>
</dbReference>
<comment type="catalytic activity">
    <reaction evidence="2">
        <text>2 GTP = 3',3'-c-di-GMP + 2 diphosphate</text>
        <dbReference type="Rhea" id="RHEA:24898"/>
        <dbReference type="ChEBI" id="CHEBI:33019"/>
        <dbReference type="ChEBI" id="CHEBI:37565"/>
        <dbReference type="ChEBI" id="CHEBI:58805"/>
        <dbReference type="EC" id="2.7.7.65"/>
    </reaction>
</comment>
<dbReference type="SMART" id="SM00448">
    <property type="entry name" value="REC"/>
    <property type="match status" value="1"/>
</dbReference>
<dbReference type="Pfam" id="PF00072">
    <property type="entry name" value="Response_reg"/>
    <property type="match status" value="1"/>
</dbReference>
<name>A0ABS5HEQ8_9GAMM</name>
<keyword evidence="3" id="KW-0597">Phosphoprotein</keyword>
<dbReference type="InterPro" id="IPR050469">
    <property type="entry name" value="Diguanylate_Cyclase"/>
</dbReference>
<protein>
    <recommendedName>
        <fullName evidence="1">diguanylate cyclase</fullName>
        <ecNumber evidence="1">2.7.7.65</ecNumber>
    </recommendedName>
</protein>
<dbReference type="Gene3D" id="3.40.50.2300">
    <property type="match status" value="1"/>
</dbReference>
<comment type="caution">
    <text evidence="6">The sequence shown here is derived from an EMBL/GenBank/DDBJ whole genome shotgun (WGS) entry which is preliminary data.</text>
</comment>
<organism evidence="6 7">
    <name type="scientific">Marinomonas vulgaris</name>
    <dbReference type="NCBI Taxonomy" id="2823372"/>
    <lineage>
        <taxon>Bacteria</taxon>
        <taxon>Pseudomonadati</taxon>
        <taxon>Pseudomonadota</taxon>
        <taxon>Gammaproteobacteria</taxon>
        <taxon>Oceanospirillales</taxon>
        <taxon>Oceanospirillaceae</taxon>
        <taxon>Marinomonas</taxon>
    </lineage>
</organism>
<gene>
    <name evidence="6" type="ORF">J9B83_13215</name>
</gene>
<dbReference type="PANTHER" id="PTHR45138">
    <property type="entry name" value="REGULATORY COMPONENTS OF SENSORY TRANSDUCTION SYSTEM"/>
    <property type="match status" value="1"/>
</dbReference>
<evidence type="ECO:0000313" key="6">
    <source>
        <dbReference type="EMBL" id="MBR7889882.1"/>
    </source>
</evidence>
<reference evidence="7" key="2">
    <citation type="submission" date="2023-07" db="EMBL/GenBank/DDBJ databases">
        <title>Marinomonas vulgaris A79, complete genome.</title>
        <authorList>
            <person name="Ying J.-J."/>
        </authorList>
    </citation>
    <scope>NUCLEOTIDE SEQUENCE [LARGE SCALE GENOMIC DNA]</scope>
    <source>
        <strain evidence="7">A79</strain>
    </source>
</reference>
<dbReference type="Pfam" id="PF00990">
    <property type="entry name" value="GGDEF"/>
    <property type="match status" value="1"/>
</dbReference>
<reference evidence="6 7" key="1">
    <citation type="submission" date="2021-04" db="EMBL/GenBank/DDBJ databases">
        <authorList>
            <person name="Sun C."/>
        </authorList>
    </citation>
    <scope>NUCLEOTIDE SEQUENCE [LARGE SCALE GENOMIC DNA]</scope>
    <source>
        <strain evidence="6 7">A79</strain>
    </source>
</reference>
<dbReference type="SUPFAM" id="SSF55073">
    <property type="entry name" value="Nucleotide cyclase"/>
    <property type="match status" value="1"/>
</dbReference>
<feature type="domain" description="GGDEF" evidence="5">
    <location>
        <begin position="173"/>
        <end position="307"/>
    </location>
</feature>
<dbReference type="SUPFAM" id="SSF52172">
    <property type="entry name" value="CheY-like"/>
    <property type="match status" value="1"/>
</dbReference>